<dbReference type="SMART" id="SM00345">
    <property type="entry name" value="HTH_GNTR"/>
    <property type="match status" value="1"/>
</dbReference>
<dbReference type="Proteomes" id="UP001597181">
    <property type="component" value="Unassembled WGS sequence"/>
</dbReference>
<dbReference type="Gene3D" id="1.10.10.10">
    <property type="entry name" value="Winged helix-like DNA-binding domain superfamily/Winged helix DNA-binding domain"/>
    <property type="match status" value="1"/>
</dbReference>
<proteinExistence type="predicted"/>
<dbReference type="InterPro" id="IPR036388">
    <property type="entry name" value="WH-like_DNA-bd_sf"/>
</dbReference>
<dbReference type="EMBL" id="JBHTLY010000006">
    <property type="protein sequence ID" value="MFD1202816.1"/>
    <property type="molecule type" value="Genomic_DNA"/>
</dbReference>
<dbReference type="Gene3D" id="1.20.120.530">
    <property type="entry name" value="GntR ligand-binding domain-like"/>
    <property type="match status" value="1"/>
</dbReference>
<dbReference type="InterPro" id="IPR011711">
    <property type="entry name" value="GntR_C"/>
</dbReference>
<dbReference type="Pfam" id="PF00392">
    <property type="entry name" value="GntR"/>
    <property type="match status" value="1"/>
</dbReference>
<accession>A0ABW3TQ14</accession>
<keyword evidence="6" id="KW-1185">Reference proteome</keyword>
<evidence type="ECO:0000256" key="1">
    <source>
        <dbReference type="ARBA" id="ARBA00023015"/>
    </source>
</evidence>
<reference evidence="6" key="1">
    <citation type="journal article" date="2019" name="Int. J. Syst. Evol. Microbiol.">
        <title>The Global Catalogue of Microorganisms (GCM) 10K type strain sequencing project: providing services to taxonomists for standard genome sequencing and annotation.</title>
        <authorList>
            <consortium name="The Broad Institute Genomics Platform"/>
            <consortium name="The Broad Institute Genome Sequencing Center for Infectious Disease"/>
            <person name="Wu L."/>
            <person name="Ma J."/>
        </authorList>
    </citation>
    <scope>NUCLEOTIDE SEQUENCE [LARGE SCALE GENOMIC DNA]</scope>
    <source>
        <strain evidence="6">CCUG 50213</strain>
    </source>
</reference>
<dbReference type="SUPFAM" id="SSF48008">
    <property type="entry name" value="GntR ligand-binding domain-like"/>
    <property type="match status" value="1"/>
</dbReference>
<keyword evidence="1" id="KW-0805">Transcription regulation</keyword>
<gene>
    <name evidence="5" type="ORF">ACFQ3U_13020</name>
</gene>
<evidence type="ECO:0000313" key="5">
    <source>
        <dbReference type="EMBL" id="MFD1202816.1"/>
    </source>
</evidence>
<keyword evidence="2" id="KW-0238">DNA-binding</keyword>
<feature type="domain" description="HTH gntR-type" evidence="4">
    <location>
        <begin position="10"/>
        <end position="77"/>
    </location>
</feature>
<evidence type="ECO:0000313" key="6">
    <source>
        <dbReference type="Proteomes" id="UP001597181"/>
    </source>
</evidence>
<evidence type="ECO:0000256" key="2">
    <source>
        <dbReference type="ARBA" id="ARBA00023125"/>
    </source>
</evidence>
<dbReference type="InterPro" id="IPR036390">
    <property type="entry name" value="WH_DNA-bd_sf"/>
</dbReference>
<dbReference type="PANTHER" id="PTHR43537:SF49">
    <property type="entry name" value="TRANSCRIPTIONAL REGULATORY PROTEIN"/>
    <property type="match status" value="1"/>
</dbReference>
<dbReference type="CDD" id="cd07377">
    <property type="entry name" value="WHTH_GntR"/>
    <property type="match status" value="1"/>
</dbReference>
<protein>
    <submittedName>
        <fullName evidence="5">GntR family transcriptional regulator</fullName>
    </submittedName>
</protein>
<evidence type="ECO:0000259" key="4">
    <source>
        <dbReference type="PROSITE" id="PS50949"/>
    </source>
</evidence>
<dbReference type="InterPro" id="IPR008920">
    <property type="entry name" value="TF_FadR/GntR_C"/>
</dbReference>
<dbReference type="Pfam" id="PF07729">
    <property type="entry name" value="FCD"/>
    <property type="match status" value="1"/>
</dbReference>
<name>A0ABW3TQ14_9MICO</name>
<dbReference type="SMART" id="SM00895">
    <property type="entry name" value="FCD"/>
    <property type="match status" value="1"/>
</dbReference>
<comment type="caution">
    <text evidence="5">The sequence shown here is derived from an EMBL/GenBank/DDBJ whole genome shotgun (WGS) entry which is preliminary data.</text>
</comment>
<dbReference type="PANTHER" id="PTHR43537">
    <property type="entry name" value="TRANSCRIPTIONAL REGULATOR, GNTR FAMILY"/>
    <property type="match status" value="1"/>
</dbReference>
<dbReference type="SUPFAM" id="SSF46785">
    <property type="entry name" value="Winged helix' DNA-binding domain"/>
    <property type="match status" value="1"/>
</dbReference>
<keyword evidence="3" id="KW-0804">Transcription</keyword>
<evidence type="ECO:0000256" key="3">
    <source>
        <dbReference type="ARBA" id="ARBA00023163"/>
    </source>
</evidence>
<dbReference type="PROSITE" id="PS50949">
    <property type="entry name" value="HTH_GNTR"/>
    <property type="match status" value="1"/>
</dbReference>
<dbReference type="InterPro" id="IPR000524">
    <property type="entry name" value="Tscrpt_reg_HTH_GntR"/>
</dbReference>
<sequence length="233" mass="25772">MNSRRPERRTSSVEFVTTALYMDILEGVHAPGSFLRLNDVAEQLGVSMMPVREAIRELAALGLVEAIPHRGAQVRHLSIDDLVETYHGRLHLETLALKLGAPSFTAERADQAWRANERRLAALAAQDAYANVTEHEALHFLLYESCQSPWIVKALLPGWRNAARYRGSSLLDTHVRGELDDQHALLIEAMTRHDGDEAVALLHTHLTSAAEAVAQELGGVSILDRLPALAELR</sequence>
<dbReference type="RefSeq" id="WP_343962577.1">
    <property type="nucleotide sequence ID" value="NZ_BAAAKZ010000017.1"/>
</dbReference>
<organism evidence="5 6">
    <name type="scientific">Leucobacter albus</name>
    <dbReference type="NCBI Taxonomy" id="272210"/>
    <lineage>
        <taxon>Bacteria</taxon>
        <taxon>Bacillati</taxon>
        <taxon>Actinomycetota</taxon>
        <taxon>Actinomycetes</taxon>
        <taxon>Micrococcales</taxon>
        <taxon>Microbacteriaceae</taxon>
        <taxon>Leucobacter</taxon>
    </lineage>
</organism>